<reference evidence="1" key="2">
    <citation type="journal article" date="2020" name="Nat. Commun.">
        <title>Large-scale genome sequencing of mycorrhizal fungi provides insights into the early evolution of symbiotic traits.</title>
        <authorList>
            <person name="Miyauchi S."/>
            <person name="Kiss E."/>
            <person name="Kuo A."/>
            <person name="Drula E."/>
            <person name="Kohler A."/>
            <person name="Sanchez-Garcia M."/>
            <person name="Morin E."/>
            <person name="Andreopoulos B."/>
            <person name="Barry K.W."/>
            <person name="Bonito G."/>
            <person name="Buee M."/>
            <person name="Carver A."/>
            <person name="Chen C."/>
            <person name="Cichocki N."/>
            <person name="Clum A."/>
            <person name="Culley D."/>
            <person name="Crous P.W."/>
            <person name="Fauchery L."/>
            <person name="Girlanda M."/>
            <person name="Hayes R.D."/>
            <person name="Keri Z."/>
            <person name="LaButti K."/>
            <person name="Lipzen A."/>
            <person name="Lombard V."/>
            <person name="Magnuson J."/>
            <person name="Maillard F."/>
            <person name="Murat C."/>
            <person name="Nolan M."/>
            <person name="Ohm R.A."/>
            <person name="Pangilinan J."/>
            <person name="Pereira M.F."/>
            <person name="Perotto S."/>
            <person name="Peter M."/>
            <person name="Pfister S."/>
            <person name="Riley R."/>
            <person name="Sitrit Y."/>
            <person name="Stielow J.B."/>
            <person name="Szollosi G."/>
            <person name="Zifcakova L."/>
            <person name="Stursova M."/>
            <person name="Spatafora J.W."/>
            <person name="Tedersoo L."/>
            <person name="Vaario L.M."/>
            <person name="Yamada A."/>
            <person name="Yan M."/>
            <person name="Wang P."/>
            <person name="Xu J."/>
            <person name="Bruns T."/>
            <person name="Baldrian P."/>
            <person name="Vilgalys R."/>
            <person name="Dunand C."/>
            <person name="Henrissat B."/>
            <person name="Grigoriev I.V."/>
            <person name="Hibbett D."/>
            <person name="Nagy L.G."/>
            <person name="Martin F.M."/>
        </authorList>
    </citation>
    <scope>NUCLEOTIDE SEQUENCE</scope>
    <source>
        <strain evidence="1">P2</strain>
    </source>
</reference>
<evidence type="ECO:0000313" key="1">
    <source>
        <dbReference type="EMBL" id="KAF9652454.1"/>
    </source>
</evidence>
<accession>A0ACB6ZSC2</accession>
<sequence length="516" mass="55716">MPDYDDENYPLTSSKELSNTRSRRSGISNKRRSELKAAISGPYAFDGGGVSTAALGDAPLWNLNGNRLLYPDSSSTVLNGLLPPKQTFARGLRRNSDIPLRQHHSSLAWSTDHPATTPAHGSLRPTHTTHKRPRKVDISRPLVLDSSHFSSSPGISRERSRRSTQINRGSRLSRTMTSSIFKEHPGEVISQGLSLSDEQARGSNLLDVPSYGSDSRTMVGSFPALDLNLITSAASFGSVKQRTRKIDKALRTSRTMLLPVPQEEKPDLVYTDDSDTFSSPPSTPSTPVWETMATSSIPNQDPKLATKLELADVHAQIQAMINSASRPFSADSVDHLAQDQGPSNTDRNDIPPSLRPSNPMYRSFPRFATTHKRSASSPPLGSGIYHAYPPDFRDRLLYRPIVPVVQNNPAPPASLPSKTMPASPTSTTPANPATPATPTKKSSSERSDSPSVYSQQSPSSQTGEVTPTSSNASSPDHPYAKSKHERLLAAISEGISSPTKPGPTAPSILVSGHGRI</sequence>
<dbReference type="Proteomes" id="UP000886501">
    <property type="component" value="Unassembled WGS sequence"/>
</dbReference>
<reference evidence="1" key="1">
    <citation type="submission" date="2019-10" db="EMBL/GenBank/DDBJ databases">
        <authorList>
            <consortium name="DOE Joint Genome Institute"/>
            <person name="Kuo A."/>
            <person name="Miyauchi S."/>
            <person name="Kiss E."/>
            <person name="Drula E."/>
            <person name="Kohler A."/>
            <person name="Sanchez-Garcia M."/>
            <person name="Andreopoulos B."/>
            <person name="Barry K.W."/>
            <person name="Bonito G."/>
            <person name="Buee M."/>
            <person name="Carver A."/>
            <person name="Chen C."/>
            <person name="Cichocki N."/>
            <person name="Clum A."/>
            <person name="Culley D."/>
            <person name="Crous P.W."/>
            <person name="Fauchery L."/>
            <person name="Girlanda M."/>
            <person name="Hayes R."/>
            <person name="Keri Z."/>
            <person name="Labutti K."/>
            <person name="Lipzen A."/>
            <person name="Lombard V."/>
            <person name="Magnuson J."/>
            <person name="Maillard F."/>
            <person name="Morin E."/>
            <person name="Murat C."/>
            <person name="Nolan M."/>
            <person name="Ohm R."/>
            <person name="Pangilinan J."/>
            <person name="Pereira M."/>
            <person name="Perotto S."/>
            <person name="Peter M."/>
            <person name="Riley R."/>
            <person name="Sitrit Y."/>
            <person name="Stielow B."/>
            <person name="Szollosi G."/>
            <person name="Zifcakova L."/>
            <person name="Stursova M."/>
            <person name="Spatafora J.W."/>
            <person name="Tedersoo L."/>
            <person name="Vaario L.-M."/>
            <person name="Yamada A."/>
            <person name="Yan M."/>
            <person name="Wang P."/>
            <person name="Xu J."/>
            <person name="Bruns T."/>
            <person name="Baldrian P."/>
            <person name="Vilgalys R."/>
            <person name="Henrissat B."/>
            <person name="Grigoriev I.V."/>
            <person name="Hibbett D."/>
            <person name="Nagy L.G."/>
            <person name="Martin F.M."/>
        </authorList>
    </citation>
    <scope>NUCLEOTIDE SEQUENCE</scope>
    <source>
        <strain evidence="1">P2</strain>
    </source>
</reference>
<organism evidence="1 2">
    <name type="scientific">Thelephora ganbajun</name>
    <name type="common">Ganba fungus</name>
    <dbReference type="NCBI Taxonomy" id="370292"/>
    <lineage>
        <taxon>Eukaryota</taxon>
        <taxon>Fungi</taxon>
        <taxon>Dikarya</taxon>
        <taxon>Basidiomycota</taxon>
        <taxon>Agaricomycotina</taxon>
        <taxon>Agaricomycetes</taxon>
        <taxon>Thelephorales</taxon>
        <taxon>Thelephoraceae</taxon>
        <taxon>Thelephora</taxon>
    </lineage>
</organism>
<keyword evidence="2" id="KW-1185">Reference proteome</keyword>
<comment type="caution">
    <text evidence="1">The sequence shown here is derived from an EMBL/GenBank/DDBJ whole genome shotgun (WGS) entry which is preliminary data.</text>
</comment>
<proteinExistence type="predicted"/>
<feature type="non-terminal residue" evidence="1">
    <location>
        <position position="516"/>
    </location>
</feature>
<evidence type="ECO:0000313" key="2">
    <source>
        <dbReference type="Proteomes" id="UP000886501"/>
    </source>
</evidence>
<protein>
    <submittedName>
        <fullName evidence="1">Uncharacterized protein</fullName>
    </submittedName>
</protein>
<gene>
    <name evidence="1" type="ORF">BDM02DRAFT_3108983</name>
</gene>
<name>A0ACB6ZSC2_THEGA</name>
<dbReference type="EMBL" id="MU117968">
    <property type="protein sequence ID" value="KAF9652454.1"/>
    <property type="molecule type" value="Genomic_DNA"/>
</dbReference>